<dbReference type="InterPro" id="IPR029058">
    <property type="entry name" value="AB_hydrolase_fold"/>
</dbReference>
<evidence type="ECO:0000256" key="2">
    <source>
        <dbReference type="SAM" id="SignalP"/>
    </source>
</evidence>
<evidence type="ECO:0000256" key="1">
    <source>
        <dbReference type="ARBA" id="ARBA00023180"/>
    </source>
</evidence>
<comment type="caution">
    <text evidence="4">The sequence shown here is derived from an EMBL/GenBank/DDBJ whole genome shotgun (WGS) entry which is preliminary data.</text>
</comment>
<dbReference type="PROSITE" id="PS00941">
    <property type="entry name" value="CARBOXYLESTERASE_B_2"/>
    <property type="match status" value="1"/>
</dbReference>
<feature type="signal peptide" evidence="2">
    <location>
        <begin position="1"/>
        <end position="16"/>
    </location>
</feature>
<dbReference type="EMBL" id="VIIS01001875">
    <property type="protein sequence ID" value="KAF0291505.1"/>
    <property type="molecule type" value="Genomic_DNA"/>
</dbReference>
<dbReference type="Proteomes" id="UP000440578">
    <property type="component" value="Unassembled WGS sequence"/>
</dbReference>
<dbReference type="SUPFAM" id="SSF53474">
    <property type="entry name" value="alpha/beta-Hydrolases"/>
    <property type="match status" value="1"/>
</dbReference>
<sequence length="373" mass="41480">MRLLLCTALLAAAVSAAGHIAHGYRPLVATREGRVKGVMDRSAGGHLFYCFKGIPYAQPPLRHLRFQAPQRHAGWRGIRDGIDHGNRCLQFDHLNNFTRVGDEDCLFVNVYSRQLPGQESSLTGLPVLVLIHGGGFFFGSGDADEYGPHYFMDEPVVLVTFNYRLGAFGFFSTHDNAAPGNYGLLDQVVLLHWVQDNIANFGGDPKSVTIFGQAAGGSSVSLQVLSPLTKDLFHHAISQSGMSFSTFAARDSRKGSEKKLSKQLGCTKPDGRISVNCISTDNLPRERPGSPGYAMTRFMVNLWTNFARTGQPRSDILLLPDWPIYTEQYQRHMRLNSQPALGERLFEERVNFWQTVAINEQWRHLPVKTANGC</sequence>
<dbReference type="Pfam" id="PF00135">
    <property type="entry name" value="COesterase"/>
    <property type="match status" value="2"/>
</dbReference>
<dbReference type="Gene3D" id="3.40.50.1820">
    <property type="entry name" value="alpha/beta hydrolase"/>
    <property type="match status" value="2"/>
</dbReference>
<evidence type="ECO:0000313" key="5">
    <source>
        <dbReference type="Proteomes" id="UP000440578"/>
    </source>
</evidence>
<gene>
    <name evidence="4" type="primary">ESTF_3</name>
    <name evidence="4" type="ORF">FJT64_001104</name>
</gene>
<evidence type="ECO:0000313" key="4">
    <source>
        <dbReference type="EMBL" id="KAF0291505.1"/>
    </source>
</evidence>
<dbReference type="InterPro" id="IPR050309">
    <property type="entry name" value="Type-B_Carboxylest/Lipase"/>
</dbReference>
<name>A0A6A4VCD5_AMPAM</name>
<accession>A0A6A4VCD5</accession>
<dbReference type="InterPro" id="IPR002018">
    <property type="entry name" value="CarbesteraseB"/>
</dbReference>
<reference evidence="4 5" key="1">
    <citation type="submission" date="2019-07" db="EMBL/GenBank/DDBJ databases">
        <title>Draft genome assembly of a fouling barnacle, Amphibalanus amphitrite (Darwin, 1854): The first reference genome for Thecostraca.</title>
        <authorList>
            <person name="Kim W."/>
        </authorList>
    </citation>
    <scope>NUCLEOTIDE SEQUENCE [LARGE SCALE GENOMIC DNA]</scope>
    <source>
        <strain evidence="4">SNU_AA5</strain>
        <tissue evidence="4">Soma without cirri and trophi</tissue>
    </source>
</reference>
<proteinExistence type="predicted"/>
<keyword evidence="5" id="KW-1185">Reference proteome</keyword>
<dbReference type="OrthoDB" id="408631at2759"/>
<keyword evidence="2" id="KW-0732">Signal</keyword>
<dbReference type="PANTHER" id="PTHR11559">
    <property type="entry name" value="CARBOXYLESTERASE"/>
    <property type="match status" value="1"/>
</dbReference>
<dbReference type="AlphaFoldDB" id="A0A6A4VCD5"/>
<keyword evidence="1" id="KW-0325">Glycoprotein</keyword>
<organism evidence="4 5">
    <name type="scientific">Amphibalanus amphitrite</name>
    <name type="common">Striped barnacle</name>
    <name type="synonym">Balanus amphitrite</name>
    <dbReference type="NCBI Taxonomy" id="1232801"/>
    <lineage>
        <taxon>Eukaryota</taxon>
        <taxon>Metazoa</taxon>
        <taxon>Ecdysozoa</taxon>
        <taxon>Arthropoda</taxon>
        <taxon>Crustacea</taxon>
        <taxon>Multicrustacea</taxon>
        <taxon>Cirripedia</taxon>
        <taxon>Thoracica</taxon>
        <taxon>Thoracicalcarea</taxon>
        <taxon>Balanomorpha</taxon>
        <taxon>Balanoidea</taxon>
        <taxon>Balanidae</taxon>
        <taxon>Amphibalaninae</taxon>
        <taxon>Amphibalanus</taxon>
    </lineage>
</organism>
<dbReference type="InterPro" id="IPR019819">
    <property type="entry name" value="Carboxylesterase_B_CS"/>
</dbReference>
<feature type="domain" description="Carboxylesterase type B" evidence="3">
    <location>
        <begin position="26"/>
        <end position="279"/>
    </location>
</feature>
<protein>
    <submittedName>
        <fullName evidence="4">Esterase FE4</fullName>
    </submittedName>
</protein>
<evidence type="ECO:0000259" key="3">
    <source>
        <dbReference type="Pfam" id="PF00135"/>
    </source>
</evidence>
<feature type="domain" description="Carboxylesterase type B" evidence="3">
    <location>
        <begin position="293"/>
        <end position="353"/>
    </location>
</feature>
<feature type="chain" id="PRO_5025689006" evidence="2">
    <location>
        <begin position="17"/>
        <end position="373"/>
    </location>
</feature>